<evidence type="ECO:0000256" key="2">
    <source>
        <dbReference type="SAM" id="SignalP"/>
    </source>
</evidence>
<dbReference type="GeneID" id="34716612"/>
<dbReference type="Gene3D" id="2.60.120.1560">
    <property type="match status" value="1"/>
</dbReference>
<reference evidence="4 5" key="1">
    <citation type="journal article" date="2015" name="Biotechnol. Biofuels">
        <title>Genetic basis of the highly efficient yeast Kluyveromyces marxianus: complete genome sequence and transcriptome analyses.</title>
        <authorList>
            <person name="Lertwattanasakul N."/>
            <person name="Kosaka T."/>
            <person name="Hosoyama A."/>
            <person name="Suzuki Y."/>
            <person name="Rodrussamee N."/>
            <person name="Matsutani M."/>
            <person name="Murata M."/>
            <person name="Fujimoto N."/>
            <person name="Suprayogi"/>
            <person name="Tsuchikane K."/>
            <person name="Limtong S."/>
            <person name="Fujita N."/>
            <person name="Yamada M."/>
        </authorList>
    </citation>
    <scope>NUCLEOTIDE SEQUENCE [LARGE SCALE GENOMIC DNA]</scope>
    <source>
        <strain evidence="5">DMKU3-1042 / BCC 29191 / NBRC 104275</strain>
    </source>
</reference>
<evidence type="ECO:0000259" key="3">
    <source>
        <dbReference type="PROSITE" id="PS51820"/>
    </source>
</evidence>
<feature type="domain" description="PA14" evidence="3">
    <location>
        <begin position="73"/>
        <end position="233"/>
    </location>
</feature>
<dbReference type="Pfam" id="PF00624">
    <property type="entry name" value="Flocculin"/>
    <property type="match status" value="6"/>
</dbReference>
<dbReference type="KEGG" id="kmx:KLMA_40626"/>
<feature type="signal peptide" evidence="2">
    <location>
        <begin position="1"/>
        <end position="19"/>
    </location>
</feature>
<dbReference type="Pfam" id="PF10528">
    <property type="entry name" value="GLEYA"/>
    <property type="match status" value="1"/>
</dbReference>
<organism evidence="4 5">
    <name type="scientific">Kluyveromyces marxianus (strain DMKU3-1042 / BCC 29191 / NBRC 104275)</name>
    <name type="common">Yeast</name>
    <name type="synonym">Candida kefyr</name>
    <dbReference type="NCBI Taxonomy" id="1003335"/>
    <lineage>
        <taxon>Eukaryota</taxon>
        <taxon>Fungi</taxon>
        <taxon>Dikarya</taxon>
        <taxon>Ascomycota</taxon>
        <taxon>Saccharomycotina</taxon>
        <taxon>Saccharomycetes</taxon>
        <taxon>Saccharomycetales</taxon>
        <taxon>Saccharomycetaceae</taxon>
        <taxon>Kluyveromyces</taxon>
    </lineage>
</organism>
<evidence type="ECO:0000256" key="1">
    <source>
        <dbReference type="SAM" id="MobiDB-lite"/>
    </source>
</evidence>
<dbReference type="GO" id="GO:0000128">
    <property type="term" value="P:flocculation"/>
    <property type="evidence" value="ECO:0007669"/>
    <property type="project" value="InterPro"/>
</dbReference>
<dbReference type="PROSITE" id="PS51820">
    <property type="entry name" value="PA14"/>
    <property type="match status" value="1"/>
</dbReference>
<evidence type="ECO:0000313" key="4">
    <source>
        <dbReference type="EMBL" id="BAO40650.1"/>
    </source>
</evidence>
<dbReference type="AlphaFoldDB" id="W0TB41"/>
<feature type="region of interest" description="Disordered" evidence="1">
    <location>
        <begin position="660"/>
        <end position="680"/>
    </location>
</feature>
<dbReference type="InterPro" id="IPR011658">
    <property type="entry name" value="PA14_dom"/>
</dbReference>
<dbReference type="EMBL" id="AP012216">
    <property type="protein sequence ID" value="BAO40650.1"/>
    <property type="molecule type" value="Genomic_DNA"/>
</dbReference>
<protein>
    <submittedName>
        <fullName evidence="4">Flocculation protein FLO9</fullName>
    </submittedName>
</protein>
<dbReference type="SMART" id="SM00758">
    <property type="entry name" value="PA14"/>
    <property type="match status" value="1"/>
</dbReference>
<dbReference type="RefSeq" id="XP_022676471.1">
    <property type="nucleotide sequence ID" value="XM_022819958.1"/>
</dbReference>
<dbReference type="InterPro" id="IPR018871">
    <property type="entry name" value="GLEYA_adhesin_domain"/>
</dbReference>
<gene>
    <name evidence="4" type="ORF">KLMA_40626</name>
</gene>
<dbReference type="InterPro" id="IPR001389">
    <property type="entry name" value="Flocculin"/>
</dbReference>
<sequence length="736" mass="80001">MQSLLLHAFLLIFLPLSNADSINGCAPKKDSPVKGFDISYYHYPMIPSKGSNKCFTFDPVYVQYNYLHGDYQTYGGGLLGTSKGVTDLSFSLGERDSCNPPVNGKLPANYNFNDPITITNFSMLITGYFYAQKSGEYEFSLDYVDDLSYVNIGAGKAFDCCHKQISVTDPGPFDLSTIWPKTSDTATVTLLEGFYYPLRIFYINRQSLAELKISFKDPDGIVHHNFDGYIYSVPDGHECPAIITTTTIPWTGTFTSTYTTQSTITGSDGSETDESIIVIETPEVETATTKYTPWTGTYTTTYSTDVGTATGSDGVPTIETTFYVETPEVETATTKYTPWTGTYTTTYSTDVGTATGSDGVPTIETTFYVETPEVETATTKYTPWTGTYTTTYSTDVGTATGSDGVPTIETTFYVETPEVETATTKYTPWTGTYTTTYSTDVGTATGSDGVPTIETTFYVETPEVETATTKYTPWTGTYTTTYSTDVGTATGSDGVPTIETTFYVETPDISSSDIRYSNSTSILPSSTDSNDITSAFSSTGSYDITSAFSSTEKFFSTITTTTPRIITTSTTTELDCSTSEEIMPKKSTQEINITSSTTTPDSSIIITSETTHIFTSAHTVITETLKTKSKCQQSKTVSNNVEQLVTVSTTALNELSVTESHVSQSRASSNEMQRPGTTTNEFEKTVSEASQNNPSIQISTLPIAVTSLSKTVETYFEGKANKISTSNLIVMLLALL</sequence>
<keyword evidence="2" id="KW-0732">Signal</keyword>
<dbReference type="InterPro" id="IPR037524">
    <property type="entry name" value="PA14/GLEYA"/>
</dbReference>
<proteinExistence type="predicted"/>
<feature type="chain" id="PRO_5004796482" evidence="2">
    <location>
        <begin position="20"/>
        <end position="736"/>
    </location>
</feature>
<name>W0TB41_KLUMD</name>
<dbReference type="Proteomes" id="UP000065495">
    <property type="component" value="Chromosome 4"/>
</dbReference>
<evidence type="ECO:0000313" key="5">
    <source>
        <dbReference type="Proteomes" id="UP000065495"/>
    </source>
</evidence>
<accession>W0TB41</accession>
<dbReference type="OrthoDB" id="4036630at2759"/>
<dbReference type="VEuPathDB" id="FungiDB:KLMA_40626"/>